<evidence type="ECO:0000313" key="3">
    <source>
        <dbReference type="EMBL" id="AFZ21989.1"/>
    </source>
</evidence>
<dbReference type="InterPro" id="IPR041407">
    <property type="entry name" value="MazG_C"/>
</dbReference>
<dbReference type="InterPro" id="IPR011379">
    <property type="entry name" value="MazG-related_GP37"/>
</dbReference>
<dbReference type="Pfam" id="PF03819">
    <property type="entry name" value="MazG"/>
    <property type="match status" value="1"/>
</dbReference>
<evidence type="ECO:0000259" key="2">
    <source>
        <dbReference type="Pfam" id="PF18722"/>
    </source>
</evidence>
<dbReference type="Gene3D" id="1.10.287.1080">
    <property type="entry name" value="MazG-like"/>
    <property type="match status" value="1"/>
</dbReference>
<name>K9WQB4_9CYAN</name>
<evidence type="ECO:0000313" key="4">
    <source>
        <dbReference type="Proteomes" id="UP000010471"/>
    </source>
</evidence>
<dbReference type="OrthoDB" id="350573at2"/>
<accession>K9WQB4</accession>
<keyword evidence="4" id="KW-1185">Reference proteome</keyword>
<reference evidence="3 4" key="1">
    <citation type="submission" date="2012-06" db="EMBL/GenBank/DDBJ databases">
        <title>Finished plasmid 1 of genome of Microcoleus sp. PCC 7113.</title>
        <authorList>
            <consortium name="US DOE Joint Genome Institute"/>
            <person name="Gugger M."/>
            <person name="Coursin T."/>
            <person name="Rippka R."/>
            <person name="Tandeau De Marsac N."/>
            <person name="Huntemann M."/>
            <person name="Wei C.-L."/>
            <person name="Han J."/>
            <person name="Detter J.C."/>
            <person name="Han C."/>
            <person name="Tapia R."/>
            <person name="Chen A."/>
            <person name="Kyrpides N."/>
            <person name="Mavromatis K."/>
            <person name="Markowitz V."/>
            <person name="Szeto E."/>
            <person name="Ivanova N."/>
            <person name="Pagani I."/>
            <person name="Pati A."/>
            <person name="Goodwin L."/>
            <person name="Nordberg H.P."/>
            <person name="Cantor M.N."/>
            <person name="Hua S.X."/>
            <person name="Woyke T."/>
            <person name="Kerfeld C.A."/>
        </authorList>
    </citation>
    <scope>NUCLEOTIDE SEQUENCE [LARGE SCALE GENOMIC DNA]</scope>
    <source>
        <strain evidence="3 4">PCC 7113</strain>
        <plasmid evidence="3 4">pMIC7113.01</plasmid>
    </source>
</reference>
<proteinExistence type="predicted"/>
<gene>
    <name evidence="3" type="ORF">Mic7113_6407</name>
</gene>
<dbReference type="RefSeq" id="WP_015186116.1">
    <property type="nucleotide sequence ID" value="NC_019739.1"/>
</dbReference>
<keyword evidence="3" id="KW-0614">Plasmid</keyword>
<dbReference type="Pfam" id="PF18722">
    <property type="entry name" value="MazG_C"/>
    <property type="match status" value="1"/>
</dbReference>
<organism evidence="3 4">
    <name type="scientific">Allocoleopsis franciscana PCC 7113</name>
    <dbReference type="NCBI Taxonomy" id="1173027"/>
    <lineage>
        <taxon>Bacteria</taxon>
        <taxon>Bacillati</taxon>
        <taxon>Cyanobacteriota</taxon>
        <taxon>Cyanophyceae</taxon>
        <taxon>Coleofasciculales</taxon>
        <taxon>Coleofasciculaceae</taxon>
        <taxon>Allocoleopsis</taxon>
        <taxon>Allocoleopsis franciscana</taxon>
    </lineage>
</organism>
<dbReference type="Proteomes" id="UP000010471">
    <property type="component" value="Plasmid pMIC7113.01"/>
</dbReference>
<dbReference type="KEGG" id="mic:Mic7113_6407"/>
<sequence length="299" mass="33891">MNFREYQEQALKTDQIPDENKVIVPLLGLVGEAGTLLTEYKKFLRDGDAHKLFKDGIAEELGDLLWYIANVASKFELDLEEIAEGNLKKCLDRWGWRNSVQTGVKAIGYMFDRDFPEHERLPRQFVVEIAEVSQDSSVKMKAFIDGKKIGDDLTDNSYLSDGYRFHDVFHLSYAAVLGWSPVVRQLLGSRKRKSNPKVDEVEDGGRAKAIEEGISALIFSYAKDHSFLEGVSTLDYQLLRTIKNMTSYLEVAQCSLGDWEKAILIGYEVWRQVDKNRGGTVVVDLDARSLTYQVSCCPT</sequence>
<evidence type="ECO:0000259" key="1">
    <source>
        <dbReference type="Pfam" id="PF03819"/>
    </source>
</evidence>
<feature type="domain" description="NTP pyrophosphohydrolase MazG-like" evidence="1">
    <location>
        <begin position="54"/>
        <end position="93"/>
    </location>
</feature>
<dbReference type="InterPro" id="IPR004518">
    <property type="entry name" value="MazG-like_dom"/>
</dbReference>
<feature type="domain" description="MazG C-terminal" evidence="2">
    <location>
        <begin position="109"/>
        <end position="294"/>
    </location>
</feature>
<dbReference type="AlphaFoldDB" id="K9WQB4"/>
<dbReference type="CDD" id="cd11541">
    <property type="entry name" value="NTP-PPase_u4"/>
    <property type="match status" value="1"/>
</dbReference>
<dbReference type="PATRIC" id="fig|1173027.3.peg.7083"/>
<protein>
    <submittedName>
        <fullName evidence="3">Putative pyrophosphatase</fullName>
    </submittedName>
</protein>
<dbReference type="SUPFAM" id="SSF101386">
    <property type="entry name" value="all-alpha NTP pyrophosphatases"/>
    <property type="match status" value="1"/>
</dbReference>
<geneLocation type="plasmid" evidence="3 4">
    <name>pMIC7113.01</name>
</geneLocation>
<dbReference type="HOGENOM" id="CLU_775924_0_0_3"/>
<dbReference type="EMBL" id="CP003631">
    <property type="protein sequence ID" value="AFZ21989.1"/>
    <property type="molecule type" value="Genomic_DNA"/>
</dbReference>